<dbReference type="Pfam" id="PF00728">
    <property type="entry name" value="Glyco_hydro_20"/>
    <property type="match status" value="1"/>
</dbReference>
<evidence type="ECO:0000259" key="5">
    <source>
        <dbReference type="Pfam" id="PF00728"/>
    </source>
</evidence>
<dbReference type="InterPro" id="IPR015883">
    <property type="entry name" value="Glyco_hydro_20_cat"/>
</dbReference>
<evidence type="ECO:0000256" key="2">
    <source>
        <dbReference type="ARBA" id="ARBA00006285"/>
    </source>
</evidence>
<dbReference type="EMBL" id="JAPFFF010000010">
    <property type="protein sequence ID" value="KAK8880535.1"/>
    <property type="molecule type" value="Genomic_DNA"/>
</dbReference>
<dbReference type="Gene3D" id="3.20.20.80">
    <property type="entry name" value="Glycosidases"/>
    <property type="match status" value="1"/>
</dbReference>
<protein>
    <recommendedName>
        <fullName evidence="3">beta-N-acetylhexosaminidase</fullName>
        <ecNumber evidence="3">3.2.1.52</ecNumber>
    </recommendedName>
</protein>
<evidence type="ECO:0000256" key="1">
    <source>
        <dbReference type="ARBA" id="ARBA00001231"/>
    </source>
</evidence>
<comment type="catalytic activity">
    <reaction evidence="1">
        <text>Hydrolysis of terminal non-reducing N-acetyl-D-hexosamine residues in N-acetyl-beta-D-hexosaminides.</text>
        <dbReference type="EC" id="3.2.1.52"/>
    </reaction>
</comment>
<dbReference type="InterPro" id="IPR025705">
    <property type="entry name" value="Beta_hexosaminidase_sua/sub"/>
</dbReference>
<evidence type="ECO:0000313" key="7">
    <source>
        <dbReference type="Proteomes" id="UP001470230"/>
    </source>
</evidence>
<comment type="caution">
    <text evidence="6">The sequence shown here is derived from an EMBL/GenBank/DDBJ whole genome shotgun (WGS) entry which is preliminary data.</text>
</comment>
<evidence type="ECO:0000256" key="3">
    <source>
        <dbReference type="ARBA" id="ARBA00012663"/>
    </source>
</evidence>
<gene>
    <name evidence="6" type="ORF">M9Y10_003214</name>
</gene>
<dbReference type="PANTHER" id="PTHR22600">
    <property type="entry name" value="BETA-HEXOSAMINIDASE"/>
    <property type="match status" value="1"/>
</dbReference>
<comment type="similarity">
    <text evidence="2">Belongs to the glycosyl hydrolase 20 family.</text>
</comment>
<evidence type="ECO:0000313" key="6">
    <source>
        <dbReference type="EMBL" id="KAK8880535.1"/>
    </source>
</evidence>
<organism evidence="6 7">
    <name type="scientific">Tritrichomonas musculus</name>
    <dbReference type="NCBI Taxonomy" id="1915356"/>
    <lineage>
        <taxon>Eukaryota</taxon>
        <taxon>Metamonada</taxon>
        <taxon>Parabasalia</taxon>
        <taxon>Tritrichomonadida</taxon>
        <taxon>Tritrichomonadidae</taxon>
        <taxon>Tritrichomonas</taxon>
    </lineage>
</organism>
<evidence type="ECO:0000256" key="4">
    <source>
        <dbReference type="ARBA" id="ARBA00022801"/>
    </source>
</evidence>
<accession>A0ABR2JRL6</accession>
<dbReference type="PRINTS" id="PR00738">
    <property type="entry name" value="GLHYDRLASE20"/>
</dbReference>
<keyword evidence="7" id="KW-1185">Reference proteome</keyword>
<sequence length="384" mass="45049">MDSSLSLKDNKVRPQYSWRGMLLDCSRHFFTVSEVKKFIYWMSLHKLNIFHWHLTDDEGWRFECKKYPKLTEIGSLMLEKDGTNYKPYFYTQEEMKEIVSYAKNLSVTVVPEIDIPGHSESAFNAYPEFFCHVTIPEDSEWFNCKNFKAYCISSPSTINFLKDILAEVIEIFDSEYIHIGGDQVAPVYWEECDKCKSFMKEKNIKNIADYQTWFSNMIADFLHEKGRKMIGWDEILNYGLEKENAVMIWREACIGNGATKLGHPIVMTPNDYLYFDHCQFSIHEGKEDPYSYFPGPCSTLVDVYCFNPLALVENKDLILGVEACAWAEVMFDFNNVQWKVFPRICAFSEIAWTKQELKSLDDFTKRLTETHLKRLEKMNINYAS</sequence>
<keyword evidence="4" id="KW-0378">Hydrolase</keyword>
<dbReference type="SUPFAM" id="SSF51445">
    <property type="entry name" value="(Trans)glycosidases"/>
    <property type="match status" value="1"/>
</dbReference>
<proteinExistence type="inferred from homology"/>
<dbReference type="InterPro" id="IPR017853">
    <property type="entry name" value="GH"/>
</dbReference>
<dbReference type="Proteomes" id="UP001470230">
    <property type="component" value="Unassembled WGS sequence"/>
</dbReference>
<feature type="domain" description="Glycoside hydrolase family 20 catalytic" evidence="5">
    <location>
        <begin position="16"/>
        <end position="354"/>
    </location>
</feature>
<name>A0ABR2JRL6_9EUKA</name>
<reference evidence="6 7" key="1">
    <citation type="submission" date="2024-04" db="EMBL/GenBank/DDBJ databases">
        <title>Tritrichomonas musculus Genome.</title>
        <authorList>
            <person name="Alves-Ferreira E."/>
            <person name="Grigg M."/>
            <person name="Lorenzi H."/>
            <person name="Galac M."/>
        </authorList>
    </citation>
    <scope>NUCLEOTIDE SEQUENCE [LARGE SCALE GENOMIC DNA]</scope>
    <source>
        <strain evidence="6 7">EAF2021</strain>
    </source>
</reference>
<dbReference type="PANTHER" id="PTHR22600:SF57">
    <property type="entry name" value="BETA-N-ACETYLHEXOSAMINIDASE"/>
    <property type="match status" value="1"/>
</dbReference>
<dbReference type="EC" id="3.2.1.52" evidence="3"/>
<dbReference type="CDD" id="cd06563">
    <property type="entry name" value="GH20_chitobiase-like"/>
    <property type="match status" value="1"/>
</dbReference>